<evidence type="ECO:0000256" key="9">
    <source>
        <dbReference type="ARBA" id="ARBA00023157"/>
    </source>
</evidence>
<dbReference type="GO" id="GO:0006508">
    <property type="term" value="P:proteolysis"/>
    <property type="evidence" value="ECO:0007669"/>
    <property type="project" value="UniProtKB-KW"/>
</dbReference>
<dbReference type="InterPro" id="IPR043504">
    <property type="entry name" value="Peptidase_S1_PA_chymotrypsin"/>
</dbReference>
<organism evidence="14">
    <name type="scientific">Anopheles atroparvus</name>
    <name type="common">European mosquito</name>
    <dbReference type="NCBI Taxonomy" id="41427"/>
    <lineage>
        <taxon>Eukaryota</taxon>
        <taxon>Metazoa</taxon>
        <taxon>Ecdysozoa</taxon>
        <taxon>Arthropoda</taxon>
        <taxon>Hexapoda</taxon>
        <taxon>Insecta</taxon>
        <taxon>Pterygota</taxon>
        <taxon>Neoptera</taxon>
        <taxon>Endopterygota</taxon>
        <taxon>Diptera</taxon>
        <taxon>Nematocera</taxon>
        <taxon>Culicoidea</taxon>
        <taxon>Culicidae</taxon>
        <taxon>Anophelinae</taxon>
        <taxon>Anopheles</taxon>
    </lineage>
</organism>
<dbReference type="InterPro" id="IPR001314">
    <property type="entry name" value="Peptidase_S1A"/>
</dbReference>
<dbReference type="PROSITE" id="PS50240">
    <property type="entry name" value="TRYPSIN_DOM"/>
    <property type="match status" value="1"/>
</dbReference>
<dbReference type="GO" id="GO:0045087">
    <property type="term" value="P:innate immune response"/>
    <property type="evidence" value="ECO:0007669"/>
    <property type="project" value="UniProtKB-KW"/>
</dbReference>
<evidence type="ECO:0000256" key="12">
    <source>
        <dbReference type="RuleBase" id="RU363034"/>
    </source>
</evidence>
<dbReference type="CDD" id="cd00190">
    <property type="entry name" value="Tryp_SPc"/>
    <property type="match status" value="1"/>
</dbReference>
<dbReference type="PROSITE" id="PS51888">
    <property type="entry name" value="CLIP"/>
    <property type="match status" value="1"/>
</dbReference>
<dbReference type="GO" id="GO:0005576">
    <property type="term" value="C:extracellular region"/>
    <property type="evidence" value="ECO:0007669"/>
    <property type="project" value="UniProtKB-SubCell"/>
</dbReference>
<dbReference type="VEuPathDB" id="VectorBase:AATE012180"/>
<dbReference type="Gene3D" id="2.40.10.10">
    <property type="entry name" value="Trypsin-like serine proteases"/>
    <property type="match status" value="2"/>
</dbReference>
<keyword evidence="5" id="KW-0732">Signal</keyword>
<evidence type="ECO:0000256" key="1">
    <source>
        <dbReference type="ARBA" id="ARBA00004613"/>
    </source>
</evidence>
<dbReference type="PROSITE" id="PS00135">
    <property type="entry name" value="TRYPSIN_SER"/>
    <property type="match status" value="1"/>
</dbReference>
<dbReference type="GO" id="GO:0004252">
    <property type="term" value="F:serine-type endopeptidase activity"/>
    <property type="evidence" value="ECO:0007669"/>
    <property type="project" value="UniProtKB-UniRule"/>
</dbReference>
<keyword evidence="3" id="KW-0399">Innate immunity</keyword>
<sequence>LWSRERESGLNRQGLESDREQTCYCGHLYVYTVSAMPSRITCTLACWMLVIANVLMCMLFQTTEAQYLTQCRTPEQSAGSCVTVTQCPLVQNLLKKPLLTANDVQYLENSRCGVLNRKALVCCARPVIATNAATQAPSPVPSVVPTNIVPVDNRLESLEQRQRLLPDECGLHLSDRIIGGERAKLDEYPWMALLQHRRKTGALKFHCGGALISTRYVLTAAHCIRNIPSTWILTIVRLGETDLQTNPDCTTLLDETTCADPVQDIAFEKIIVHPEYRAIGTEVRNDIAQIRLAQDAQLNDYVHPICLPLDNAARTQSYDGQRLVVAGWGQTEEDPLSQYKLFVGVDGVPEQICRQKYPQANIDQTQLCAGGEAGKDACRGDSGGPLMYPGRRGYQEVMILAGLVSFGKKCGIQGVPGVYTRVGQYMDWIVGNLEP</sequence>
<comment type="domain">
    <text evidence="13">The clip domain consists of 35-55 residues which are 'knitted' together usually by 3 conserved disulfide bonds forming a clip-like compact structure.</text>
</comment>
<dbReference type="SUPFAM" id="SSF50494">
    <property type="entry name" value="Trypsin-like serine proteases"/>
    <property type="match status" value="1"/>
</dbReference>
<dbReference type="PANTHER" id="PTHR24256">
    <property type="entry name" value="TRYPTASE-RELATED"/>
    <property type="match status" value="1"/>
</dbReference>
<dbReference type="AlphaFoldDB" id="A0A182J6A8"/>
<dbReference type="FunFam" id="2.40.10.10:FF:000028">
    <property type="entry name" value="Serine protease easter"/>
    <property type="match status" value="1"/>
</dbReference>
<dbReference type="EC" id="3.4.21.-" evidence="12"/>
<evidence type="ECO:0000256" key="4">
    <source>
        <dbReference type="ARBA" id="ARBA00022670"/>
    </source>
</evidence>
<accession>A0A182J6A8</accession>
<dbReference type="SMART" id="SM00680">
    <property type="entry name" value="CLIP"/>
    <property type="match status" value="1"/>
</dbReference>
<dbReference type="EnsemblMetazoa" id="AATE012180-RA">
    <property type="protein sequence ID" value="AATE012180-PA.1"/>
    <property type="gene ID" value="AATE012180"/>
</dbReference>
<evidence type="ECO:0000313" key="14">
    <source>
        <dbReference type="EnsemblMetazoa" id="AATE012180-PA.1"/>
    </source>
</evidence>
<keyword evidence="9" id="KW-1015">Disulfide bond</keyword>
<evidence type="ECO:0000256" key="11">
    <source>
        <dbReference type="ARBA" id="ARBA00024195"/>
    </source>
</evidence>
<dbReference type="InterPro" id="IPR051487">
    <property type="entry name" value="Ser/Thr_Proteases_Immune/Dev"/>
</dbReference>
<proteinExistence type="inferred from homology"/>
<dbReference type="Gene3D" id="3.30.1640.30">
    <property type="match status" value="1"/>
</dbReference>
<keyword evidence="10" id="KW-0325">Glycoprotein</keyword>
<evidence type="ECO:0000256" key="10">
    <source>
        <dbReference type="ARBA" id="ARBA00023180"/>
    </source>
</evidence>
<evidence type="ECO:0000256" key="13">
    <source>
        <dbReference type="RuleBase" id="RU366078"/>
    </source>
</evidence>
<comment type="similarity">
    <text evidence="11 13">Belongs to the peptidase S1 family. CLIP subfamily.</text>
</comment>
<evidence type="ECO:0000256" key="8">
    <source>
        <dbReference type="ARBA" id="ARBA00022859"/>
    </source>
</evidence>
<dbReference type="InterPro" id="IPR038565">
    <property type="entry name" value="CLIP_sf"/>
</dbReference>
<dbReference type="SMART" id="SM00020">
    <property type="entry name" value="Tryp_SPc"/>
    <property type="match status" value="1"/>
</dbReference>
<dbReference type="STRING" id="41427.A0A182J6A8"/>
<dbReference type="InterPro" id="IPR033116">
    <property type="entry name" value="TRYPSIN_SER"/>
</dbReference>
<evidence type="ECO:0000256" key="2">
    <source>
        <dbReference type="ARBA" id="ARBA00022525"/>
    </source>
</evidence>
<dbReference type="InterPro" id="IPR001254">
    <property type="entry name" value="Trypsin_dom"/>
</dbReference>
<keyword evidence="4 12" id="KW-0645">Protease</keyword>
<dbReference type="InterPro" id="IPR009003">
    <property type="entry name" value="Peptidase_S1_PA"/>
</dbReference>
<dbReference type="Pfam" id="PF00089">
    <property type="entry name" value="Trypsin"/>
    <property type="match status" value="1"/>
</dbReference>
<keyword evidence="6 12" id="KW-0378">Hydrolase</keyword>
<evidence type="ECO:0000256" key="6">
    <source>
        <dbReference type="ARBA" id="ARBA00022801"/>
    </source>
</evidence>
<dbReference type="PROSITE" id="PS00134">
    <property type="entry name" value="TRYPSIN_HIS"/>
    <property type="match status" value="1"/>
</dbReference>
<dbReference type="InterPro" id="IPR022700">
    <property type="entry name" value="CLIP"/>
</dbReference>
<evidence type="ECO:0000256" key="5">
    <source>
        <dbReference type="ARBA" id="ARBA00022729"/>
    </source>
</evidence>
<evidence type="ECO:0000256" key="7">
    <source>
        <dbReference type="ARBA" id="ARBA00022825"/>
    </source>
</evidence>
<evidence type="ECO:0000256" key="3">
    <source>
        <dbReference type="ARBA" id="ARBA00022588"/>
    </source>
</evidence>
<keyword evidence="8" id="KW-0391">Immunity</keyword>
<dbReference type="Pfam" id="PF12032">
    <property type="entry name" value="CLIP"/>
    <property type="match status" value="1"/>
</dbReference>
<dbReference type="PRINTS" id="PR00722">
    <property type="entry name" value="CHYMOTRYPSIN"/>
</dbReference>
<name>A0A182J6A8_ANOAO</name>
<dbReference type="InterPro" id="IPR018114">
    <property type="entry name" value="TRYPSIN_HIS"/>
</dbReference>
<comment type="subcellular location">
    <subcellularLocation>
        <location evidence="1 13">Secreted</location>
    </subcellularLocation>
</comment>
<protein>
    <recommendedName>
        <fullName evidence="13">CLIP domain-containing serine protease</fullName>
        <ecNumber evidence="12">3.4.21.-</ecNumber>
    </recommendedName>
</protein>
<reference evidence="14" key="1">
    <citation type="submission" date="2022-08" db="UniProtKB">
        <authorList>
            <consortium name="EnsemblMetazoa"/>
        </authorList>
    </citation>
    <scope>IDENTIFICATION</scope>
    <source>
        <strain evidence="14">EBRO</strain>
    </source>
</reference>
<keyword evidence="2 13" id="KW-0964">Secreted</keyword>
<keyword evidence="7 12" id="KW-0720">Serine protease</keyword>